<feature type="active site" description="Proton donor" evidence="2">
    <location>
        <position position="10"/>
    </location>
</feature>
<comment type="similarity">
    <text evidence="1">Belongs to the HAD-like hydrolase superfamily. NagD family.</text>
</comment>
<feature type="binding site" evidence="4">
    <location>
        <position position="209"/>
    </location>
    <ligand>
        <name>Mg(2+)</name>
        <dbReference type="ChEBI" id="CHEBI:18420"/>
    </ligand>
</feature>
<dbReference type="GO" id="GO:0016791">
    <property type="term" value="F:phosphatase activity"/>
    <property type="evidence" value="ECO:0007669"/>
    <property type="project" value="TreeGrafter"/>
</dbReference>
<dbReference type="InterPro" id="IPR036412">
    <property type="entry name" value="HAD-like_sf"/>
</dbReference>
<dbReference type="OrthoDB" id="9810449at2"/>
<dbReference type="InterPro" id="IPR006357">
    <property type="entry name" value="HAD-SF_hydro_IIA"/>
</dbReference>
<dbReference type="Pfam" id="PF13344">
    <property type="entry name" value="Hydrolase_6"/>
    <property type="match status" value="1"/>
</dbReference>
<name>A0A511ZIL9_9BACI</name>
<dbReference type="EC" id="3.1.3.-" evidence="1"/>
<feature type="binding site" evidence="4">
    <location>
        <position position="8"/>
    </location>
    <ligand>
        <name>Mg(2+)</name>
        <dbReference type="ChEBI" id="CHEBI:18420"/>
    </ligand>
</feature>
<accession>A0A511ZIL9</accession>
<dbReference type="Gene3D" id="3.40.50.1000">
    <property type="entry name" value="HAD superfamily/HAD-like"/>
    <property type="match status" value="2"/>
</dbReference>
<comment type="function">
    <text evidence="1">Catalyzes the dephosphorylation of 2-6 carbon acid sugars in vitro.</text>
</comment>
<feature type="binding site" evidence="3">
    <location>
        <position position="183"/>
    </location>
    <ligand>
        <name>substrate</name>
    </ligand>
</feature>
<dbReference type="STRING" id="582851.GCA_900162665_01252"/>
<dbReference type="PANTHER" id="PTHR19288">
    <property type="entry name" value="4-NITROPHENYLPHOSPHATASE-RELATED"/>
    <property type="match status" value="1"/>
</dbReference>
<keyword evidence="6" id="KW-1185">Reference proteome</keyword>
<protein>
    <recommendedName>
        <fullName evidence="1">Acid sugar phosphatase</fullName>
        <ecNumber evidence="1">3.1.3.-</ecNumber>
    </recommendedName>
</protein>
<organism evidence="5 6">
    <name type="scientific">Oceanobacillus sojae</name>
    <dbReference type="NCBI Taxonomy" id="582851"/>
    <lineage>
        <taxon>Bacteria</taxon>
        <taxon>Bacillati</taxon>
        <taxon>Bacillota</taxon>
        <taxon>Bacilli</taxon>
        <taxon>Bacillales</taxon>
        <taxon>Bacillaceae</taxon>
        <taxon>Oceanobacillus</taxon>
    </lineage>
</organism>
<evidence type="ECO:0000313" key="5">
    <source>
        <dbReference type="EMBL" id="GEN87275.1"/>
    </source>
</evidence>
<dbReference type="NCBIfam" id="TIGR01460">
    <property type="entry name" value="HAD-SF-IIA"/>
    <property type="match status" value="1"/>
</dbReference>
<evidence type="ECO:0000256" key="4">
    <source>
        <dbReference type="PIRSR" id="PIRSR000915-3"/>
    </source>
</evidence>
<dbReference type="AlphaFoldDB" id="A0A511ZIL9"/>
<keyword evidence="1 4" id="KW-0479">Metal-binding</keyword>
<evidence type="ECO:0000256" key="1">
    <source>
        <dbReference type="PIRNR" id="PIRNR000915"/>
    </source>
</evidence>
<evidence type="ECO:0000313" key="6">
    <source>
        <dbReference type="Proteomes" id="UP000321558"/>
    </source>
</evidence>
<dbReference type="InterPro" id="IPR023214">
    <property type="entry name" value="HAD_sf"/>
</dbReference>
<dbReference type="PIRSF" id="PIRSF000915">
    <property type="entry name" value="PGP-type_phosphatase"/>
    <property type="match status" value="1"/>
</dbReference>
<comment type="cofactor">
    <cofactor evidence="4">
        <name>Mg(2+)</name>
        <dbReference type="ChEBI" id="CHEBI:18420"/>
    </cofactor>
    <text evidence="4">Divalent metal ions. Mg(2+) is the most effective.</text>
</comment>
<evidence type="ECO:0000256" key="2">
    <source>
        <dbReference type="PIRSR" id="PIRSR000915-1"/>
    </source>
</evidence>
<sequence>MKRGYIFDLDGTIYLEEKIIEGASETIKALRERGDEVVFLTNKSIETTETYVNKLNKLGVEVTNENVINSNILTARYLKSQLQQTEKVMVIGEQPLINEIKKQGIEVSDKPEEVKYVVLGWDRKFSYDKLNRAFQAWRNGAVVVATNPDRTCPMRGGQIPDCGAMIGAMEGATGEKIEIILGKPSLLAAKFIVEDILKLPSERCFMVGDRLETDVKMGNDYGMNSILVLTGITDKCMVETTPYKPHYTLNSVKDILNMKTDAVV</sequence>
<comment type="caution">
    <text evidence="5">The sequence shown here is derived from an EMBL/GenBank/DDBJ whole genome shotgun (WGS) entry which is preliminary data.</text>
</comment>
<keyword evidence="1 4" id="KW-0460">Magnesium</keyword>
<dbReference type="RefSeq" id="WP_147210261.1">
    <property type="nucleotide sequence ID" value="NZ_BJYM01000007.1"/>
</dbReference>
<dbReference type="GO" id="GO:0046872">
    <property type="term" value="F:metal ion binding"/>
    <property type="evidence" value="ECO:0007669"/>
    <property type="project" value="UniProtKB-KW"/>
</dbReference>
<feature type="active site" description="Nucleophile" evidence="2">
    <location>
        <position position="8"/>
    </location>
</feature>
<evidence type="ECO:0000256" key="3">
    <source>
        <dbReference type="PIRSR" id="PIRSR000915-2"/>
    </source>
</evidence>
<dbReference type="SUPFAM" id="SSF56784">
    <property type="entry name" value="HAD-like"/>
    <property type="match status" value="1"/>
</dbReference>
<dbReference type="Pfam" id="PF13242">
    <property type="entry name" value="Hydrolase_like"/>
    <property type="match status" value="1"/>
</dbReference>
<dbReference type="PANTHER" id="PTHR19288:SF46">
    <property type="entry name" value="HALOACID DEHALOGENASE-LIKE HYDROLASE DOMAIN-CONTAINING PROTEIN 2"/>
    <property type="match status" value="1"/>
</dbReference>
<dbReference type="GO" id="GO:0005737">
    <property type="term" value="C:cytoplasm"/>
    <property type="evidence" value="ECO:0007669"/>
    <property type="project" value="TreeGrafter"/>
</dbReference>
<proteinExistence type="inferred from homology"/>
<dbReference type="EMBL" id="BJYM01000007">
    <property type="protein sequence ID" value="GEN87275.1"/>
    <property type="molecule type" value="Genomic_DNA"/>
</dbReference>
<reference evidence="5 6" key="1">
    <citation type="submission" date="2019-07" db="EMBL/GenBank/DDBJ databases">
        <title>Whole genome shotgun sequence of Oceanobacillus sojae NBRC 105379.</title>
        <authorList>
            <person name="Hosoyama A."/>
            <person name="Uohara A."/>
            <person name="Ohji S."/>
            <person name="Ichikawa N."/>
        </authorList>
    </citation>
    <scope>NUCLEOTIDE SEQUENCE [LARGE SCALE GENOMIC DNA]</scope>
    <source>
        <strain evidence="5 6">NBRC 105379</strain>
    </source>
</reference>
<feature type="binding site" evidence="4">
    <location>
        <position position="10"/>
    </location>
    <ligand>
        <name>Mg(2+)</name>
        <dbReference type="ChEBI" id="CHEBI:18420"/>
    </ligand>
</feature>
<dbReference type="Proteomes" id="UP000321558">
    <property type="component" value="Unassembled WGS sequence"/>
</dbReference>
<gene>
    <name evidence="5" type="ORF">OSO01_20140</name>
</gene>